<proteinExistence type="inferred from homology"/>
<dbReference type="InterPro" id="IPR043131">
    <property type="entry name" value="BCAT-like_N"/>
</dbReference>
<comment type="catalytic activity">
    <reaction evidence="9">
        <text>L-isoleucine + 2-oxoglutarate = (S)-3-methyl-2-oxopentanoate + L-glutamate</text>
        <dbReference type="Rhea" id="RHEA:24801"/>
        <dbReference type="ChEBI" id="CHEBI:16810"/>
        <dbReference type="ChEBI" id="CHEBI:29985"/>
        <dbReference type="ChEBI" id="CHEBI:35146"/>
        <dbReference type="ChEBI" id="CHEBI:58045"/>
        <dbReference type="EC" id="2.6.1.42"/>
    </reaction>
</comment>
<sequence length="268" mass="30484">MSHYPLHQYFIYNGKIVSNTEFRASENTGGVYEVLRVSQGVPLFLKEHLNRFFGSASLAGKAIRFSESEIAGFLSALIRENSILEGNILLSCKTNLKAFFIPHKYPDEKWYVAGIPCGILKGERQNPNAKVFQTPVRQRADKLMEEKGFYEVLLVDNCDHVTEGSRSNIFFVGEGRLVTPPGKEVLLGITRQKTIQLAGEENIMMDEKEILLQDLPGFQAAFITGTSPKILPVSQIGEWKFDPQNYVVQRLRKKYDELIHRYIKSHQT</sequence>
<dbReference type="Gene3D" id="3.30.470.10">
    <property type="match status" value="1"/>
</dbReference>
<comment type="cofactor">
    <cofactor evidence="1 12">
        <name>pyridoxal 5'-phosphate</name>
        <dbReference type="ChEBI" id="CHEBI:597326"/>
    </cofactor>
</comment>
<dbReference type="RefSeq" id="WP_119352274.1">
    <property type="nucleotide sequence ID" value="NZ_QWET01000037.1"/>
</dbReference>
<dbReference type="CDD" id="cd00449">
    <property type="entry name" value="PLPDE_IV"/>
    <property type="match status" value="1"/>
</dbReference>
<comment type="pathway">
    <text evidence="4">Amino-acid biosynthesis; L-leucine biosynthesis; L-leucine from 3-methyl-2-oxobutanoate: step 4/4.</text>
</comment>
<comment type="pathway">
    <text evidence="2">Amino-acid biosynthesis; L-isoleucine biosynthesis; L-isoleucine from 2-oxobutanoate: step 4/4.</text>
</comment>
<organism evidence="13 14">
    <name type="scientific">Mariniphaga sediminis</name>
    <dbReference type="NCBI Taxonomy" id="1628158"/>
    <lineage>
        <taxon>Bacteria</taxon>
        <taxon>Pseudomonadati</taxon>
        <taxon>Bacteroidota</taxon>
        <taxon>Bacteroidia</taxon>
        <taxon>Marinilabiliales</taxon>
        <taxon>Prolixibacteraceae</taxon>
        <taxon>Mariniphaga</taxon>
    </lineage>
</organism>
<gene>
    <name evidence="13" type="ORF">D1164_23095</name>
</gene>
<evidence type="ECO:0000256" key="8">
    <source>
        <dbReference type="ARBA" id="ARBA00048212"/>
    </source>
</evidence>
<accession>A0A399CTS1</accession>
<comment type="catalytic activity">
    <reaction evidence="8">
        <text>L-valine + 2-oxoglutarate = 3-methyl-2-oxobutanoate + L-glutamate</text>
        <dbReference type="Rhea" id="RHEA:24813"/>
        <dbReference type="ChEBI" id="CHEBI:11851"/>
        <dbReference type="ChEBI" id="CHEBI:16810"/>
        <dbReference type="ChEBI" id="CHEBI:29985"/>
        <dbReference type="ChEBI" id="CHEBI:57762"/>
        <dbReference type="EC" id="2.6.1.42"/>
    </reaction>
</comment>
<dbReference type="PROSITE" id="PS00770">
    <property type="entry name" value="AA_TRANSFER_CLASS_4"/>
    <property type="match status" value="1"/>
</dbReference>
<dbReference type="EMBL" id="QWET01000037">
    <property type="protein sequence ID" value="RIH62793.1"/>
    <property type="molecule type" value="Genomic_DNA"/>
</dbReference>
<comment type="catalytic activity">
    <reaction evidence="10">
        <text>L-leucine + 2-oxoglutarate = 4-methyl-2-oxopentanoate + L-glutamate</text>
        <dbReference type="Rhea" id="RHEA:18321"/>
        <dbReference type="ChEBI" id="CHEBI:16810"/>
        <dbReference type="ChEBI" id="CHEBI:17865"/>
        <dbReference type="ChEBI" id="CHEBI:29985"/>
        <dbReference type="ChEBI" id="CHEBI:57427"/>
        <dbReference type="EC" id="2.6.1.42"/>
    </reaction>
</comment>
<evidence type="ECO:0000256" key="1">
    <source>
        <dbReference type="ARBA" id="ARBA00001933"/>
    </source>
</evidence>
<evidence type="ECO:0000256" key="7">
    <source>
        <dbReference type="ARBA" id="ARBA00022898"/>
    </source>
</evidence>
<keyword evidence="7 12" id="KW-0663">Pyridoxal phosphate</keyword>
<evidence type="ECO:0000256" key="2">
    <source>
        <dbReference type="ARBA" id="ARBA00004824"/>
    </source>
</evidence>
<dbReference type="SUPFAM" id="SSF56752">
    <property type="entry name" value="D-aminoacid aminotransferase-like PLP-dependent enzymes"/>
    <property type="match status" value="1"/>
</dbReference>
<keyword evidence="14" id="KW-1185">Reference proteome</keyword>
<evidence type="ECO:0000256" key="6">
    <source>
        <dbReference type="ARBA" id="ARBA00013053"/>
    </source>
</evidence>
<dbReference type="Pfam" id="PF01063">
    <property type="entry name" value="Aminotran_4"/>
    <property type="match status" value="1"/>
</dbReference>
<reference evidence="13 14" key="1">
    <citation type="journal article" date="2015" name="Int. J. Syst. Evol. Microbiol.">
        <title>Mariniphaga sediminis sp. nov., isolated from coastal sediment.</title>
        <authorList>
            <person name="Wang F.Q."/>
            <person name="Shen Q.Y."/>
            <person name="Chen G.J."/>
            <person name="Du Z.J."/>
        </authorList>
    </citation>
    <scope>NUCLEOTIDE SEQUENCE [LARGE SCALE GENOMIC DNA]</scope>
    <source>
        <strain evidence="13 14">SY21</strain>
    </source>
</reference>
<evidence type="ECO:0000256" key="3">
    <source>
        <dbReference type="ARBA" id="ARBA00004931"/>
    </source>
</evidence>
<dbReference type="GO" id="GO:0004084">
    <property type="term" value="F:branched-chain-amino-acid transaminase activity"/>
    <property type="evidence" value="ECO:0007669"/>
    <property type="project" value="UniProtKB-EC"/>
</dbReference>
<dbReference type="PANTHER" id="PTHR42743:SF11">
    <property type="entry name" value="AMINODEOXYCHORISMATE LYASE"/>
    <property type="match status" value="1"/>
</dbReference>
<dbReference type="GO" id="GO:0046394">
    <property type="term" value="P:carboxylic acid biosynthetic process"/>
    <property type="evidence" value="ECO:0007669"/>
    <property type="project" value="UniProtKB-ARBA"/>
</dbReference>
<dbReference type="InterPro" id="IPR018300">
    <property type="entry name" value="Aminotrans_IV_CS"/>
</dbReference>
<evidence type="ECO:0000256" key="9">
    <source>
        <dbReference type="ARBA" id="ARBA00048798"/>
    </source>
</evidence>
<dbReference type="GO" id="GO:0005829">
    <property type="term" value="C:cytosol"/>
    <property type="evidence" value="ECO:0007669"/>
    <property type="project" value="TreeGrafter"/>
</dbReference>
<comment type="similarity">
    <text evidence="5 11">Belongs to the class-IV pyridoxal-phosphate-dependent aminotransferase family.</text>
</comment>
<dbReference type="Gene3D" id="3.20.10.10">
    <property type="entry name" value="D-amino Acid Aminotransferase, subunit A, domain 2"/>
    <property type="match status" value="1"/>
</dbReference>
<comment type="caution">
    <text evidence="13">The sequence shown here is derived from an EMBL/GenBank/DDBJ whole genome shotgun (WGS) entry which is preliminary data.</text>
</comment>
<dbReference type="AlphaFoldDB" id="A0A399CTS1"/>
<evidence type="ECO:0000313" key="14">
    <source>
        <dbReference type="Proteomes" id="UP000266441"/>
    </source>
</evidence>
<dbReference type="EC" id="2.6.1.42" evidence="6"/>
<dbReference type="InterPro" id="IPR036038">
    <property type="entry name" value="Aminotransferase-like"/>
</dbReference>
<dbReference type="InterPro" id="IPR001544">
    <property type="entry name" value="Aminotrans_IV"/>
</dbReference>
<dbReference type="Proteomes" id="UP000266441">
    <property type="component" value="Unassembled WGS sequence"/>
</dbReference>
<dbReference type="PANTHER" id="PTHR42743">
    <property type="entry name" value="AMINO-ACID AMINOTRANSFERASE"/>
    <property type="match status" value="1"/>
</dbReference>
<dbReference type="InterPro" id="IPR043132">
    <property type="entry name" value="BCAT-like_C"/>
</dbReference>
<dbReference type="OrthoDB" id="9805628at2"/>
<evidence type="ECO:0000256" key="11">
    <source>
        <dbReference type="RuleBase" id="RU004106"/>
    </source>
</evidence>
<evidence type="ECO:0000256" key="4">
    <source>
        <dbReference type="ARBA" id="ARBA00005072"/>
    </source>
</evidence>
<name>A0A399CTS1_9BACT</name>
<evidence type="ECO:0000256" key="10">
    <source>
        <dbReference type="ARBA" id="ARBA00049229"/>
    </source>
</evidence>
<evidence type="ECO:0000313" key="13">
    <source>
        <dbReference type="EMBL" id="RIH62793.1"/>
    </source>
</evidence>
<protein>
    <recommendedName>
        <fullName evidence="6">branched-chain-amino-acid transaminase</fullName>
        <ecNumber evidence="6">2.6.1.42</ecNumber>
    </recommendedName>
</protein>
<evidence type="ECO:0000256" key="12">
    <source>
        <dbReference type="RuleBase" id="RU004516"/>
    </source>
</evidence>
<evidence type="ECO:0000256" key="5">
    <source>
        <dbReference type="ARBA" id="ARBA00009320"/>
    </source>
</evidence>
<dbReference type="InterPro" id="IPR050571">
    <property type="entry name" value="Class-IV_PLP-Dep_Aminotrnsfr"/>
</dbReference>
<comment type="pathway">
    <text evidence="3">Amino-acid biosynthesis; L-valine biosynthesis; L-valine from pyruvate: step 4/4.</text>
</comment>